<dbReference type="Pfam" id="PF14497">
    <property type="entry name" value="GST_C_3"/>
    <property type="match status" value="1"/>
</dbReference>
<dbReference type="PANTHER" id="PTHR11571">
    <property type="entry name" value="GLUTATHIONE S-TRANSFERASE"/>
    <property type="match status" value="1"/>
</dbReference>
<evidence type="ECO:0000259" key="1">
    <source>
        <dbReference type="PROSITE" id="PS50404"/>
    </source>
</evidence>
<gene>
    <name evidence="3" type="ORF">ACFPTO_03455</name>
</gene>
<dbReference type="Proteomes" id="UP001596103">
    <property type="component" value="Unassembled WGS sequence"/>
</dbReference>
<evidence type="ECO:0000313" key="4">
    <source>
        <dbReference type="Proteomes" id="UP001596103"/>
    </source>
</evidence>
<dbReference type="CDD" id="cd03039">
    <property type="entry name" value="GST_N_Sigma_like"/>
    <property type="match status" value="1"/>
</dbReference>
<organism evidence="3 4">
    <name type="scientific">Paraburkholderia denitrificans</name>
    <dbReference type="NCBI Taxonomy" id="694025"/>
    <lineage>
        <taxon>Bacteria</taxon>
        <taxon>Pseudomonadati</taxon>
        <taxon>Pseudomonadota</taxon>
        <taxon>Betaproteobacteria</taxon>
        <taxon>Burkholderiales</taxon>
        <taxon>Burkholderiaceae</taxon>
        <taxon>Paraburkholderia</taxon>
    </lineage>
</organism>
<dbReference type="InterPro" id="IPR010987">
    <property type="entry name" value="Glutathione-S-Trfase_C-like"/>
</dbReference>
<keyword evidence="4" id="KW-1185">Reference proteome</keyword>
<feature type="domain" description="GST C-terminal" evidence="2">
    <location>
        <begin position="100"/>
        <end position="233"/>
    </location>
</feature>
<protein>
    <submittedName>
        <fullName evidence="3">Glutathione S-transferase</fullName>
    </submittedName>
</protein>
<dbReference type="EMBL" id="JBHSMP010000007">
    <property type="protein sequence ID" value="MFC5427869.1"/>
    <property type="molecule type" value="Genomic_DNA"/>
</dbReference>
<dbReference type="InterPro" id="IPR036249">
    <property type="entry name" value="Thioredoxin-like_sf"/>
</dbReference>
<name>A0ABW0J494_9BURK</name>
<dbReference type="PROSITE" id="PS50404">
    <property type="entry name" value="GST_NTER"/>
    <property type="match status" value="1"/>
</dbReference>
<dbReference type="Gene3D" id="3.40.30.10">
    <property type="entry name" value="Glutaredoxin"/>
    <property type="match status" value="1"/>
</dbReference>
<dbReference type="CDD" id="cd03192">
    <property type="entry name" value="GST_C_Sigma_like"/>
    <property type="match status" value="1"/>
</dbReference>
<dbReference type="Gene3D" id="1.20.1050.10">
    <property type="match status" value="1"/>
</dbReference>
<evidence type="ECO:0000313" key="3">
    <source>
        <dbReference type="EMBL" id="MFC5427869.1"/>
    </source>
</evidence>
<dbReference type="InterPro" id="IPR004045">
    <property type="entry name" value="Glutathione_S-Trfase_N"/>
</dbReference>
<dbReference type="RefSeq" id="WP_377709479.1">
    <property type="nucleotide sequence ID" value="NZ_JBHSMP010000007.1"/>
</dbReference>
<reference evidence="4" key="1">
    <citation type="journal article" date="2019" name="Int. J. Syst. Evol. Microbiol.">
        <title>The Global Catalogue of Microorganisms (GCM) 10K type strain sequencing project: providing services to taxonomists for standard genome sequencing and annotation.</title>
        <authorList>
            <consortium name="The Broad Institute Genomics Platform"/>
            <consortium name="The Broad Institute Genome Sequencing Center for Infectious Disease"/>
            <person name="Wu L."/>
            <person name="Ma J."/>
        </authorList>
    </citation>
    <scope>NUCLEOTIDE SEQUENCE [LARGE SCALE GENOMIC DNA]</scope>
    <source>
        <strain evidence="4">CCUG 56042</strain>
    </source>
</reference>
<sequence>MAYELYYWDGLQGRGEFVRLALEEAQADYVDVARGEKSAGLGIGAMISELDSRSGAYPPFAPPFLKDGDLLIPQTANILFYLGPKLSLAPRDEGLRYVANGLQMTIVDLVAEVHDTHHPIASGLYYEDQKHEAKARAADFLAHRMPKFLGYFERVLAQNPSGAQHMVGDALTYVDLSIFQIVEGLRYAFPKATNHLAERYPHVCALHDAVAVRPNIAAYLASPRRLPFNETGIFRHYPELDHATR</sequence>
<comment type="caution">
    <text evidence="3">The sequence shown here is derived from an EMBL/GenBank/DDBJ whole genome shotgun (WGS) entry which is preliminary data.</text>
</comment>
<accession>A0ABW0J494</accession>
<dbReference type="InterPro" id="IPR004046">
    <property type="entry name" value="GST_C"/>
</dbReference>
<feature type="domain" description="GST N-terminal" evidence="1">
    <location>
        <begin position="1"/>
        <end position="90"/>
    </location>
</feature>
<dbReference type="PROSITE" id="PS50405">
    <property type="entry name" value="GST_CTER"/>
    <property type="match status" value="1"/>
</dbReference>
<dbReference type="InterPro" id="IPR050213">
    <property type="entry name" value="GST_superfamily"/>
</dbReference>
<dbReference type="InterPro" id="IPR036282">
    <property type="entry name" value="Glutathione-S-Trfase_C_sf"/>
</dbReference>
<proteinExistence type="predicted"/>
<evidence type="ECO:0000259" key="2">
    <source>
        <dbReference type="PROSITE" id="PS50405"/>
    </source>
</evidence>
<dbReference type="SUPFAM" id="SSF52833">
    <property type="entry name" value="Thioredoxin-like"/>
    <property type="match status" value="1"/>
</dbReference>
<dbReference type="PANTHER" id="PTHR11571:SF263">
    <property type="entry name" value="GLUTATHIONE S-TRANSFERASE"/>
    <property type="match status" value="1"/>
</dbReference>
<dbReference type="SUPFAM" id="SSF47616">
    <property type="entry name" value="GST C-terminal domain-like"/>
    <property type="match status" value="1"/>
</dbReference>